<comment type="caution">
    <text evidence="2">The sequence shown here is derived from an EMBL/GenBank/DDBJ whole genome shotgun (WGS) entry which is preliminary data.</text>
</comment>
<keyword evidence="3" id="KW-1185">Reference proteome</keyword>
<protein>
    <recommendedName>
        <fullName evidence="1">ABM domain-containing protein</fullName>
    </recommendedName>
</protein>
<gene>
    <name evidence="2" type="ORF">G6011_02075</name>
</gene>
<sequence length="108" mass="11904">MSSPFDVIAIITPKPGRADRVEELLKTAAKAVKANEPGTLRYHLHREVKGDAPTFVVLETYANKAAIETHAKSEYFKKLGKVMKTEDLLAEPTKVLFTKEAGGYSSKL</sequence>
<dbReference type="InterPro" id="IPR007138">
    <property type="entry name" value="ABM_dom"/>
</dbReference>
<dbReference type="EMBL" id="JAANER010000006">
    <property type="protein sequence ID" value="KAG9188152.1"/>
    <property type="molecule type" value="Genomic_DNA"/>
</dbReference>
<reference evidence="2" key="1">
    <citation type="submission" date="2021-07" db="EMBL/GenBank/DDBJ databases">
        <title>Genome Resource of American Ginseng Black Spot Pathogen Alternaria panax.</title>
        <authorList>
            <person name="Qiu C."/>
            <person name="Wang W."/>
            <person name="Liu Z."/>
        </authorList>
    </citation>
    <scope>NUCLEOTIDE SEQUENCE</scope>
    <source>
        <strain evidence="2">BNCC115425</strain>
    </source>
</reference>
<dbReference type="Proteomes" id="UP001199106">
    <property type="component" value="Unassembled WGS sequence"/>
</dbReference>
<accession>A0AAD4FDP1</accession>
<evidence type="ECO:0000313" key="3">
    <source>
        <dbReference type="Proteomes" id="UP001199106"/>
    </source>
</evidence>
<dbReference type="Gene3D" id="3.30.70.100">
    <property type="match status" value="1"/>
</dbReference>
<proteinExistence type="predicted"/>
<dbReference type="SUPFAM" id="SSF54909">
    <property type="entry name" value="Dimeric alpha+beta barrel"/>
    <property type="match status" value="1"/>
</dbReference>
<organism evidence="2 3">
    <name type="scientific">Alternaria panax</name>
    <dbReference type="NCBI Taxonomy" id="48097"/>
    <lineage>
        <taxon>Eukaryota</taxon>
        <taxon>Fungi</taxon>
        <taxon>Dikarya</taxon>
        <taxon>Ascomycota</taxon>
        <taxon>Pezizomycotina</taxon>
        <taxon>Dothideomycetes</taxon>
        <taxon>Pleosporomycetidae</taxon>
        <taxon>Pleosporales</taxon>
        <taxon>Pleosporineae</taxon>
        <taxon>Pleosporaceae</taxon>
        <taxon>Alternaria</taxon>
        <taxon>Alternaria sect. Panax</taxon>
    </lineage>
</organism>
<name>A0AAD4FDP1_9PLEO</name>
<dbReference type="PANTHER" id="PTHR40624:SF1">
    <property type="entry name" value="BIOSYNTHESIS MONOOXYGENASE, PUTATIVE (AFU_ORTHOLOGUE AFUA_1G12025)-RELATED"/>
    <property type="match status" value="1"/>
</dbReference>
<dbReference type="AlphaFoldDB" id="A0AAD4FDP1"/>
<feature type="domain" description="ABM" evidence="1">
    <location>
        <begin position="5"/>
        <end position="97"/>
    </location>
</feature>
<evidence type="ECO:0000313" key="2">
    <source>
        <dbReference type="EMBL" id="KAG9188152.1"/>
    </source>
</evidence>
<evidence type="ECO:0000259" key="1">
    <source>
        <dbReference type="PROSITE" id="PS51725"/>
    </source>
</evidence>
<dbReference type="PROSITE" id="PS51725">
    <property type="entry name" value="ABM"/>
    <property type="match status" value="1"/>
</dbReference>
<dbReference type="Pfam" id="PF03992">
    <property type="entry name" value="ABM"/>
    <property type="match status" value="1"/>
</dbReference>
<dbReference type="InterPro" id="IPR011008">
    <property type="entry name" value="Dimeric_a/b-barrel"/>
</dbReference>
<dbReference type="PANTHER" id="PTHR40624">
    <property type="entry name" value="BIOSYNTHESIS MONOOXYGENASE, PUTATIVE (AFU_ORTHOLOGUE AFUA_1G12025)-RELATED"/>
    <property type="match status" value="1"/>
</dbReference>